<dbReference type="Gene3D" id="3.40.50.300">
    <property type="entry name" value="P-loop containing nucleotide triphosphate hydrolases"/>
    <property type="match status" value="1"/>
</dbReference>
<gene>
    <name evidence="2" type="ORF">VIA_003155</name>
</gene>
<name>A0ABM9YYN8_VIBOR</name>
<dbReference type="Proteomes" id="UP000003515">
    <property type="component" value="Unassembled WGS sequence"/>
</dbReference>
<accession>A0ABM9YYN8</accession>
<sequence>MKLVSFSAQGVHGYMDFDVNFNQDVNFLIGSNGSGKTTAIKIIKALLNPTPEFFSQIKFKYCELIYFRNNKENILAVNDCGQLIEFIINEKNLKLPREILENAYDEYIENGRRAISSFANDFFRKVERMPTPIFLGVDRKKSDHKISNKYYHYDSFANSPRTRRELSLGLLGDALIETQILIQNAYKGIRNEERKMDSELRDSILKSTFKFFDFESEELLNNRNKAELLIKKKKEILTALHRISDVDSSITQEVNVFFSSLNKLLSDLEDDQEDATLNVNWLMNQAIIGRISDMVEVIDKYEQRISEINEPINKFIDTINLFFKDSNKILTMDTVGRLALKVNGKAKSIGVECLSSGERQILIIVAHVLFNKYGSEMITKKGVIVIDEPELSLHMRWQEIFSEIILKVSPETQFILATHSPDIVGDLGNKCKYVRESD</sequence>
<evidence type="ECO:0000259" key="1">
    <source>
        <dbReference type="SMART" id="SM00382"/>
    </source>
</evidence>
<dbReference type="PANTHER" id="PTHR43581">
    <property type="entry name" value="ATP/GTP PHOSPHATASE"/>
    <property type="match status" value="1"/>
</dbReference>
<evidence type="ECO:0000313" key="2">
    <source>
        <dbReference type="EMBL" id="EEX92510.1"/>
    </source>
</evidence>
<dbReference type="InterPro" id="IPR027417">
    <property type="entry name" value="P-loop_NTPase"/>
</dbReference>
<dbReference type="InterPro" id="IPR003593">
    <property type="entry name" value="AAA+_ATPase"/>
</dbReference>
<dbReference type="PANTHER" id="PTHR43581:SF2">
    <property type="entry name" value="EXCINUCLEASE ATPASE SUBUNIT"/>
    <property type="match status" value="1"/>
</dbReference>
<dbReference type="InterPro" id="IPR051396">
    <property type="entry name" value="Bact_Antivir_Def_Nuclease"/>
</dbReference>
<dbReference type="Pfam" id="PF13175">
    <property type="entry name" value="AAA_15"/>
    <property type="match status" value="1"/>
</dbReference>
<protein>
    <submittedName>
        <fullName evidence="2">Enzyme with ATPase activity</fullName>
    </submittedName>
</protein>
<comment type="caution">
    <text evidence="2">The sequence shown here is derived from an EMBL/GenBank/DDBJ whole genome shotgun (WGS) entry which is preliminary data.</text>
</comment>
<dbReference type="InterPro" id="IPR041685">
    <property type="entry name" value="AAA_GajA/Old/RecF-like"/>
</dbReference>
<evidence type="ECO:0000313" key="3">
    <source>
        <dbReference type="Proteomes" id="UP000003515"/>
    </source>
</evidence>
<reference evidence="2 3" key="1">
    <citation type="submission" date="2009-10" db="EMBL/GenBank/DDBJ databases">
        <authorList>
            <consortium name="Los Alamos National Laboratory (LANL)"/>
            <consortium name="National Microbial Pathogen Data Resource (NMPDR)"/>
            <person name="Munk A.C."/>
            <person name="Chertkov O."/>
            <person name="Tapia R."/>
            <person name="Green L."/>
            <person name="Rogers Y."/>
            <person name="Detter J.C."/>
            <person name="Bruce D."/>
            <person name="Brettin T.S."/>
            <person name="Colwell R.R."/>
            <person name="Huq A."/>
            <person name="Grim C.J."/>
            <person name="Hasan N.A."/>
            <person name="Bartels D."/>
            <person name="Vonstein V."/>
        </authorList>
    </citation>
    <scope>NUCLEOTIDE SEQUENCE [LARGE SCALE GENOMIC DNA]</scope>
    <source>
        <strain evidence="2 3">CIP 102891</strain>
    </source>
</reference>
<dbReference type="SMART" id="SM00382">
    <property type="entry name" value="AAA"/>
    <property type="match status" value="1"/>
</dbReference>
<dbReference type="RefSeq" id="WP_004414264.1">
    <property type="nucleotide sequence ID" value="NZ_ACZV01000005.1"/>
</dbReference>
<dbReference type="SUPFAM" id="SSF52540">
    <property type="entry name" value="P-loop containing nucleoside triphosphate hydrolases"/>
    <property type="match status" value="1"/>
</dbReference>
<feature type="domain" description="AAA+ ATPase" evidence="1">
    <location>
        <begin position="22"/>
        <end position="438"/>
    </location>
</feature>
<dbReference type="EMBL" id="ACZV01000005">
    <property type="protein sequence ID" value="EEX92510.1"/>
    <property type="molecule type" value="Genomic_DNA"/>
</dbReference>
<proteinExistence type="predicted"/>
<dbReference type="CDD" id="cd00267">
    <property type="entry name" value="ABC_ATPase"/>
    <property type="match status" value="1"/>
</dbReference>
<keyword evidence="3" id="KW-1185">Reference proteome</keyword>
<organism evidence="2 3">
    <name type="scientific">Vibrio orientalis CIP 102891 = ATCC 33934</name>
    <dbReference type="NCBI Taxonomy" id="675816"/>
    <lineage>
        <taxon>Bacteria</taxon>
        <taxon>Pseudomonadati</taxon>
        <taxon>Pseudomonadota</taxon>
        <taxon>Gammaproteobacteria</taxon>
        <taxon>Vibrionales</taxon>
        <taxon>Vibrionaceae</taxon>
        <taxon>Vibrio</taxon>
        <taxon>Vibrio oreintalis group</taxon>
    </lineage>
</organism>